<dbReference type="Pfam" id="PF16640">
    <property type="entry name" value="Big_3_5"/>
    <property type="match status" value="1"/>
</dbReference>
<dbReference type="KEGG" id="sro:Sros_6489"/>
<dbReference type="eggNOG" id="COG4932">
    <property type="taxonomic scope" value="Bacteria"/>
</dbReference>
<dbReference type="InterPro" id="IPR013783">
    <property type="entry name" value="Ig-like_fold"/>
</dbReference>
<dbReference type="Pfam" id="PF11999">
    <property type="entry name" value="Ice_binding"/>
    <property type="match status" value="1"/>
</dbReference>
<evidence type="ECO:0000256" key="2">
    <source>
        <dbReference type="ARBA" id="ARBA00022729"/>
    </source>
</evidence>
<name>D2B1X9_STRRD</name>
<proteinExistence type="inferred from homology"/>
<feature type="domain" description="DUF4082" evidence="3">
    <location>
        <begin position="319"/>
        <end position="464"/>
    </location>
</feature>
<dbReference type="InterPro" id="IPR032109">
    <property type="entry name" value="Big_3_5"/>
</dbReference>
<dbReference type="eggNOG" id="COG3525">
    <property type="taxonomic scope" value="Bacteria"/>
</dbReference>
<dbReference type="InterPro" id="IPR021884">
    <property type="entry name" value="Ice-bd_prot"/>
</dbReference>
<evidence type="ECO:0000259" key="4">
    <source>
        <dbReference type="Pfam" id="PF16640"/>
    </source>
</evidence>
<reference evidence="5 6" key="1">
    <citation type="journal article" date="2010" name="Stand. Genomic Sci.">
        <title>Complete genome sequence of Streptosporangium roseum type strain (NI 9100).</title>
        <authorList>
            <person name="Nolan M."/>
            <person name="Sikorski J."/>
            <person name="Jando M."/>
            <person name="Lucas S."/>
            <person name="Lapidus A."/>
            <person name="Glavina Del Rio T."/>
            <person name="Chen F."/>
            <person name="Tice H."/>
            <person name="Pitluck S."/>
            <person name="Cheng J.F."/>
            <person name="Chertkov O."/>
            <person name="Sims D."/>
            <person name="Meincke L."/>
            <person name="Brettin T."/>
            <person name="Han C."/>
            <person name="Detter J.C."/>
            <person name="Bruce D."/>
            <person name="Goodwin L."/>
            <person name="Land M."/>
            <person name="Hauser L."/>
            <person name="Chang Y.J."/>
            <person name="Jeffries C.D."/>
            <person name="Ivanova N."/>
            <person name="Mavromatis K."/>
            <person name="Mikhailova N."/>
            <person name="Chen A."/>
            <person name="Palaniappan K."/>
            <person name="Chain P."/>
            <person name="Rohde M."/>
            <person name="Goker M."/>
            <person name="Bristow J."/>
            <person name="Eisen J.A."/>
            <person name="Markowitz V."/>
            <person name="Hugenholtz P."/>
            <person name="Kyrpides N.C."/>
            <person name="Klenk H.P."/>
        </authorList>
    </citation>
    <scope>NUCLEOTIDE SEQUENCE [LARGE SCALE GENOMIC DNA]</scope>
    <source>
        <strain evidence="6">ATCC 12428 / DSM 43021 / JCM 3005 / NI 9100</strain>
    </source>
</reference>
<dbReference type="InterPro" id="IPR025141">
    <property type="entry name" value="DUF4082"/>
</dbReference>
<evidence type="ECO:0000313" key="5">
    <source>
        <dbReference type="EMBL" id="ACZ89203.1"/>
    </source>
</evidence>
<evidence type="ECO:0000313" key="6">
    <source>
        <dbReference type="Proteomes" id="UP000002029"/>
    </source>
</evidence>
<accession>D2B1X9</accession>
<protein>
    <recommendedName>
        <fullName evidence="7">DUF4082 domain-containing protein</fullName>
    </recommendedName>
</protein>
<evidence type="ECO:0000256" key="1">
    <source>
        <dbReference type="ARBA" id="ARBA00005445"/>
    </source>
</evidence>
<comment type="similarity">
    <text evidence="1">Belongs to the ice-binding protein family.</text>
</comment>
<keyword evidence="6" id="KW-1185">Reference proteome</keyword>
<dbReference type="Pfam" id="PF13313">
    <property type="entry name" value="DUF4082"/>
    <property type="match status" value="2"/>
</dbReference>
<dbReference type="EMBL" id="CP001814">
    <property type="protein sequence ID" value="ACZ89203.1"/>
    <property type="molecule type" value="Genomic_DNA"/>
</dbReference>
<feature type="domain" description="Bacterial Ig-like" evidence="4">
    <location>
        <begin position="214"/>
        <end position="311"/>
    </location>
</feature>
<dbReference type="AlphaFoldDB" id="D2B1X9"/>
<evidence type="ECO:0000259" key="3">
    <source>
        <dbReference type="Pfam" id="PF13313"/>
    </source>
</evidence>
<gene>
    <name evidence="5" type="ordered locus">Sros_6489</name>
</gene>
<dbReference type="eggNOG" id="COG2373">
    <property type="taxonomic scope" value="Bacteria"/>
</dbReference>
<keyword evidence="2" id="KW-0732">Signal</keyword>
<dbReference type="STRING" id="479432.Sros_6489"/>
<dbReference type="Proteomes" id="UP000002029">
    <property type="component" value="Chromosome"/>
</dbReference>
<dbReference type="GO" id="GO:0005975">
    <property type="term" value="P:carbohydrate metabolic process"/>
    <property type="evidence" value="ECO:0007669"/>
    <property type="project" value="UniProtKB-ARBA"/>
</dbReference>
<dbReference type="HOGENOM" id="CLU_433396_0_0_11"/>
<evidence type="ECO:0008006" key="7">
    <source>
        <dbReference type="Google" id="ProtNLM"/>
    </source>
</evidence>
<sequence length="631" mass="64923">MNLGDAAPFGVLAGAAVTSSNLTAITGDLGVSPGNTVTGFPPGTVSGSTHAGDATAAAAKADLVAAYNDAAGRTPVVTVPAELGGTTKPPGVYTSPGGGFGITGTLTLDAQSNPEAVFIFKATSLATANVSNINLIGGAQEDNVFWQINGSALLGTLSTFRGNVLASTAATVAEGAAVYGRVFALNNTVTVQGTVNPPRTRITVPDDPPTTTALTTSVNPSREGQSVTFTATVSPVTGSLVPQGQVVFKDGATIIGSDWHDDTGPAKLTTSSLAAGQHPITAVYLGGNTPDNEAIIHFAPSTSPVVTQTVSSSIWESTATPEVPSHNDPNAVALGVKFKATTSGTIRGIRFYKGNQNTGTHVGSLWSSNGNLLANATFTNETASGWQQVNFATPVAITANTTYVAAYHTTSGRYSITRPYFTTQHANGPLIALADGDDGGNGVYTYSATNTFPTSTTQATNYWVDVVFVPASTIWEDTATPEVPSYSDPNAVALGVKFKATTGGTVRGIRFYKGSQNTGTHVGSLWSSNGNLLANATFTNETASGWQQVNFATPVAITANTTYVAAYHTTSGRYSITRPYFTSQHANGPLIALADGDDGGNGVYTYSATNTFPTSTIQATNYWVDVVFTVA</sequence>
<organism evidence="5 6">
    <name type="scientific">Streptosporangium roseum (strain ATCC 12428 / DSM 43021 / JCM 3005 / KCTC 9067 / NCIMB 10171 / NRRL 2505 / NI 9100)</name>
    <dbReference type="NCBI Taxonomy" id="479432"/>
    <lineage>
        <taxon>Bacteria</taxon>
        <taxon>Bacillati</taxon>
        <taxon>Actinomycetota</taxon>
        <taxon>Actinomycetes</taxon>
        <taxon>Streptosporangiales</taxon>
        <taxon>Streptosporangiaceae</taxon>
        <taxon>Streptosporangium</taxon>
    </lineage>
</organism>
<feature type="domain" description="DUF4082" evidence="3">
    <location>
        <begin position="479"/>
        <end position="624"/>
    </location>
</feature>
<dbReference type="Gene3D" id="2.60.40.10">
    <property type="entry name" value="Immunoglobulins"/>
    <property type="match status" value="1"/>
</dbReference>